<evidence type="ECO:0000313" key="16">
    <source>
        <dbReference type="Proteomes" id="UP000012081"/>
    </source>
</evidence>
<keyword evidence="12" id="KW-0812">Transmembrane</keyword>
<sequence>MSVHPHRKVIWLRVLGVIGFVIYISLCWSAAYWITQGLYPKIGIEPSEFVRGLVNSFLGFLIFFCSMFLLSRLVRPRHVELFQLLIDALKRIAKGDFSVKLDIKMEHQWGQLVENINHMAEQLNEMEQMRQEFISNVSHEIQSPLTSISGFARALRSEHLTREEQLHYLDIIETESKRLSKLSDNLLKLTSLEARQHPMERKRYRLDDQLRSIILACEPQWLEKGIELDAELEKVELVADEDMMSQVWTNLLGNSIKFTPQGGSISVRAHRVGGEVVVQVSDTGIGISREDQERIFERFFKADRSRNRAVGGSGLGLSIVKKIVDLHQGKIAVQSRPGEGTTFIITFAEDKKVPSLP</sequence>
<keyword evidence="8 15" id="KW-0418">Kinase</keyword>
<evidence type="ECO:0000256" key="8">
    <source>
        <dbReference type="ARBA" id="ARBA00022777"/>
    </source>
</evidence>
<dbReference type="InterPro" id="IPR004358">
    <property type="entry name" value="Sig_transdc_His_kin-like_C"/>
</dbReference>
<dbReference type="FunFam" id="1.10.287.130:FF:000001">
    <property type="entry name" value="Two-component sensor histidine kinase"/>
    <property type="match status" value="1"/>
</dbReference>
<comment type="caution">
    <text evidence="15">The sequence shown here is derived from an EMBL/GenBank/DDBJ whole genome shotgun (WGS) entry which is preliminary data.</text>
</comment>
<feature type="domain" description="Histidine kinase" evidence="13">
    <location>
        <begin position="136"/>
        <end position="351"/>
    </location>
</feature>
<evidence type="ECO:0000256" key="3">
    <source>
        <dbReference type="ARBA" id="ARBA00012438"/>
    </source>
</evidence>
<keyword evidence="12" id="KW-1133">Transmembrane helix</keyword>
<dbReference type="EMBL" id="APBN01000005">
    <property type="protein sequence ID" value="EMT52103.1"/>
    <property type="molecule type" value="Genomic_DNA"/>
</dbReference>
<dbReference type="GO" id="GO:0000155">
    <property type="term" value="F:phosphorelay sensor kinase activity"/>
    <property type="evidence" value="ECO:0007669"/>
    <property type="project" value="InterPro"/>
</dbReference>
<dbReference type="GO" id="GO:0005886">
    <property type="term" value="C:plasma membrane"/>
    <property type="evidence" value="ECO:0007669"/>
    <property type="project" value="UniProtKB-SubCell"/>
</dbReference>
<evidence type="ECO:0000259" key="13">
    <source>
        <dbReference type="PROSITE" id="PS50109"/>
    </source>
</evidence>
<dbReference type="PANTHER" id="PTHR43711:SF1">
    <property type="entry name" value="HISTIDINE KINASE 1"/>
    <property type="match status" value="1"/>
</dbReference>
<dbReference type="PRINTS" id="PR00344">
    <property type="entry name" value="BCTRLSENSOR"/>
</dbReference>
<keyword evidence="6" id="KW-0808">Transferase</keyword>
<reference evidence="15 16" key="1">
    <citation type="submission" date="2013-03" db="EMBL/GenBank/DDBJ databases">
        <title>Assembly of a new bacterial strain Brevibacillus borstelensis AK1.</title>
        <authorList>
            <person name="Rajan I."/>
            <person name="PoliReddy D."/>
            <person name="Sugumar T."/>
            <person name="Rathinam K."/>
            <person name="Alqarawi S."/>
            <person name="Khalil A.B."/>
            <person name="Sivakumar N."/>
        </authorList>
    </citation>
    <scope>NUCLEOTIDE SEQUENCE [LARGE SCALE GENOMIC DNA]</scope>
    <source>
        <strain evidence="15 16">AK1</strain>
    </source>
</reference>
<dbReference type="InterPro" id="IPR003594">
    <property type="entry name" value="HATPase_dom"/>
</dbReference>
<dbReference type="InterPro" id="IPR005467">
    <property type="entry name" value="His_kinase_dom"/>
</dbReference>
<dbReference type="RefSeq" id="WP_003389139.1">
    <property type="nucleotide sequence ID" value="NZ_APBN01000005.1"/>
</dbReference>
<evidence type="ECO:0000259" key="14">
    <source>
        <dbReference type="PROSITE" id="PS50885"/>
    </source>
</evidence>
<gene>
    <name evidence="15" type="ORF">I532_14708</name>
</gene>
<dbReference type="FunFam" id="3.30.565.10:FF:000006">
    <property type="entry name" value="Sensor histidine kinase WalK"/>
    <property type="match status" value="1"/>
</dbReference>
<dbReference type="SUPFAM" id="SSF47384">
    <property type="entry name" value="Homodimeric domain of signal transducing histidine kinase"/>
    <property type="match status" value="1"/>
</dbReference>
<evidence type="ECO:0000256" key="6">
    <source>
        <dbReference type="ARBA" id="ARBA00022679"/>
    </source>
</evidence>
<dbReference type="Gene3D" id="3.30.565.10">
    <property type="entry name" value="Histidine kinase-like ATPase, C-terminal domain"/>
    <property type="match status" value="1"/>
</dbReference>
<dbReference type="InterPro" id="IPR036097">
    <property type="entry name" value="HisK_dim/P_sf"/>
</dbReference>
<dbReference type="PROSITE" id="PS50109">
    <property type="entry name" value="HIS_KIN"/>
    <property type="match status" value="1"/>
</dbReference>
<evidence type="ECO:0000256" key="7">
    <source>
        <dbReference type="ARBA" id="ARBA00022741"/>
    </source>
</evidence>
<dbReference type="OrthoDB" id="9813151at2"/>
<dbReference type="SMART" id="SM00388">
    <property type="entry name" value="HisKA"/>
    <property type="match status" value="1"/>
</dbReference>
<dbReference type="InterPro" id="IPR050736">
    <property type="entry name" value="Sensor_HK_Regulatory"/>
</dbReference>
<evidence type="ECO:0000256" key="10">
    <source>
        <dbReference type="ARBA" id="ARBA00023012"/>
    </source>
</evidence>
<keyword evidence="7" id="KW-0547">Nucleotide-binding</keyword>
<dbReference type="SUPFAM" id="SSF158472">
    <property type="entry name" value="HAMP domain-like"/>
    <property type="match status" value="1"/>
</dbReference>
<evidence type="ECO:0000256" key="5">
    <source>
        <dbReference type="ARBA" id="ARBA00022553"/>
    </source>
</evidence>
<keyword evidence="4" id="KW-1003">Cell membrane</keyword>
<evidence type="ECO:0000256" key="1">
    <source>
        <dbReference type="ARBA" id="ARBA00000085"/>
    </source>
</evidence>
<dbReference type="Gene3D" id="1.10.287.130">
    <property type="match status" value="1"/>
</dbReference>
<dbReference type="CDD" id="cd00082">
    <property type="entry name" value="HisKA"/>
    <property type="match status" value="1"/>
</dbReference>
<accession>M8DF81</accession>
<dbReference type="GO" id="GO:0005524">
    <property type="term" value="F:ATP binding"/>
    <property type="evidence" value="ECO:0007669"/>
    <property type="project" value="UniProtKB-KW"/>
</dbReference>
<evidence type="ECO:0000313" key="15">
    <source>
        <dbReference type="EMBL" id="EMT52103.1"/>
    </source>
</evidence>
<dbReference type="PANTHER" id="PTHR43711">
    <property type="entry name" value="TWO-COMPONENT HISTIDINE KINASE"/>
    <property type="match status" value="1"/>
</dbReference>
<dbReference type="PATRIC" id="fig|1300222.3.peg.3075"/>
<dbReference type="SUPFAM" id="SSF55874">
    <property type="entry name" value="ATPase domain of HSP90 chaperone/DNA topoisomerase II/histidine kinase"/>
    <property type="match status" value="1"/>
</dbReference>
<dbReference type="InterPro" id="IPR003661">
    <property type="entry name" value="HisK_dim/P_dom"/>
</dbReference>
<feature type="domain" description="HAMP" evidence="14">
    <location>
        <begin position="85"/>
        <end position="128"/>
    </location>
</feature>
<protein>
    <recommendedName>
        <fullName evidence="3">histidine kinase</fullName>
        <ecNumber evidence="3">2.7.13.3</ecNumber>
    </recommendedName>
</protein>
<proteinExistence type="predicted"/>
<organism evidence="15 16">
    <name type="scientific">Brevibacillus borstelensis AK1</name>
    <dbReference type="NCBI Taxonomy" id="1300222"/>
    <lineage>
        <taxon>Bacteria</taxon>
        <taxon>Bacillati</taxon>
        <taxon>Bacillota</taxon>
        <taxon>Bacilli</taxon>
        <taxon>Bacillales</taxon>
        <taxon>Paenibacillaceae</taxon>
        <taxon>Brevibacillus</taxon>
    </lineage>
</organism>
<dbReference type="STRING" id="1300222.I532_14708"/>
<comment type="subcellular location">
    <subcellularLocation>
        <location evidence="2">Cell membrane</location>
        <topology evidence="2">Multi-pass membrane protein</topology>
    </subcellularLocation>
</comment>
<feature type="transmembrane region" description="Helical" evidence="12">
    <location>
        <begin position="12"/>
        <end position="34"/>
    </location>
</feature>
<evidence type="ECO:0000256" key="4">
    <source>
        <dbReference type="ARBA" id="ARBA00022475"/>
    </source>
</evidence>
<dbReference type="CDD" id="cd06225">
    <property type="entry name" value="HAMP"/>
    <property type="match status" value="1"/>
</dbReference>
<dbReference type="SMART" id="SM00387">
    <property type="entry name" value="HATPase_c"/>
    <property type="match status" value="1"/>
</dbReference>
<dbReference type="Pfam" id="PF02518">
    <property type="entry name" value="HATPase_c"/>
    <property type="match status" value="1"/>
</dbReference>
<dbReference type="PROSITE" id="PS50885">
    <property type="entry name" value="HAMP"/>
    <property type="match status" value="1"/>
</dbReference>
<keyword evidence="16" id="KW-1185">Reference proteome</keyword>
<keyword evidence="9" id="KW-0067">ATP-binding</keyword>
<dbReference type="InterPro" id="IPR036890">
    <property type="entry name" value="HATPase_C_sf"/>
</dbReference>
<feature type="transmembrane region" description="Helical" evidence="12">
    <location>
        <begin position="54"/>
        <end position="74"/>
    </location>
</feature>
<dbReference type="InterPro" id="IPR003660">
    <property type="entry name" value="HAMP_dom"/>
</dbReference>
<dbReference type="AlphaFoldDB" id="M8DF81"/>
<dbReference type="EC" id="2.7.13.3" evidence="3"/>
<evidence type="ECO:0000256" key="11">
    <source>
        <dbReference type="ARBA" id="ARBA00023136"/>
    </source>
</evidence>
<keyword evidence="10" id="KW-0902">Two-component regulatory system</keyword>
<keyword evidence="11 12" id="KW-0472">Membrane</keyword>
<dbReference type="Proteomes" id="UP000012081">
    <property type="component" value="Unassembled WGS sequence"/>
</dbReference>
<evidence type="ECO:0000256" key="9">
    <source>
        <dbReference type="ARBA" id="ARBA00022840"/>
    </source>
</evidence>
<evidence type="ECO:0000256" key="2">
    <source>
        <dbReference type="ARBA" id="ARBA00004651"/>
    </source>
</evidence>
<dbReference type="Gene3D" id="6.10.340.10">
    <property type="match status" value="1"/>
</dbReference>
<dbReference type="Pfam" id="PF00512">
    <property type="entry name" value="HisKA"/>
    <property type="match status" value="1"/>
</dbReference>
<name>M8DF81_9BACL</name>
<evidence type="ECO:0000256" key="12">
    <source>
        <dbReference type="SAM" id="Phobius"/>
    </source>
</evidence>
<dbReference type="CDD" id="cd16922">
    <property type="entry name" value="HATPase_EvgS-ArcB-TorS-like"/>
    <property type="match status" value="1"/>
</dbReference>
<comment type="catalytic activity">
    <reaction evidence="1">
        <text>ATP + protein L-histidine = ADP + protein N-phospho-L-histidine.</text>
        <dbReference type="EC" id="2.7.13.3"/>
    </reaction>
</comment>
<keyword evidence="5" id="KW-0597">Phosphoprotein</keyword>